<feature type="region of interest" description="Disordered" evidence="2">
    <location>
        <begin position="441"/>
        <end position="481"/>
    </location>
</feature>
<feature type="region of interest" description="Disordered" evidence="2">
    <location>
        <begin position="540"/>
        <end position="613"/>
    </location>
</feature>
<feature type="domain" description="SWIM-type" evidence="3">
    <location>
        <begin position="114"/>
        <end position="151"/>
    </location>
</feature>
<comment type="caution">
    <text evidence="4">The sequence shown here is derived from an EMBL/GenBank/DDBJ whole genome shotgun (WGS) entry which is preliminary data.</text>
</comment>
<feature type="compositionally biased region" description="Basic residues" evidence="2">
    <location>
        <begin position="541"/>
        <end position="554"/>
    </location>
</feature>
<protein>
    <recommendedName>
        <fullName evidence="3">SWIM-type domain-containing protein</fullName>
    </recommendedName>
</protein>
<dbReference type="GO" id="GO:0008270">
    <property type="term" value="F:zinc ion binding"/>
    <property type="evidence" value="ECO:0007669"/>
    <property type="project" value="UniProtKB-KW"/>
</dbReference>
<evidence type="ECO:0000313" key="5">
    <source>
        <dbReference type="Proteomes" id="UP000433876"/>
    </source>
</evidence>
<feature type="region of interest" description="Disordered" evidence="2">
    <location>
        <begin position="323"/>
        <end position="378"/>
    </location>
</feature>
<evidence type="ECO:0000256" key="1">
    <source>
        <dbReference type="PROSITE-ProRule" id="PRU00325"/>
    </source>
</evidence>
<feature type="compositionally biased region" description="Polar residues" evidence="2">
    <location>
        <begin position="575"/>
        <end position="592"/>
    </location>
</feature>
<name>A0A8S8Z9P4_SORMA</name>
<reference evidence="4 5" key="1">
    <citation type="submission" date="2017-07" db="EMBL/GenBank/DDBJ databases">
        <title>Genome sequence of the Sordaria macrospora wild type strain R19027.</title>
        <authorList>
            <person name="Nowrousian M."/>
            <person name="Teichert I."/>
            <person name="Kueck U."/>
        </authorList>
    </citation>
    <scope>NUCLEOTIDE SEQUENCE [LARGE SCALE GENOMIC DNA]</scope>
    <source>
        <strain evidence="4 5">R19027</strain>
        <tissue evidence="4">Mycelium</tissue>
    </source>
</reference>
<feature type="compositionally biased region" description="Low complexity" evidence="2">
    <location>
        <begin position="461"/>
        <end position="470"/>
    </location>
</feature>
<keyword evidence="1" id="KW-0479">Metal-binding</keyword>
<dbReference type="VEuPathDB" id="FungiDB:SMAC_09328"/>
<dbReference type="EMBL" id="NMPR01000305">
    <property type="protein sequence ID" value="KAA8622155.1"/>
    <property type="molecule type" value="Genomic_DNA"/>
</dbReference>
<feature type="compositionally biased region" description="Basic and acidic residues" evidence="2">
    <location>
        <begin position="360"/>
        <end position="369"/>
    </location>
</feature>
<evidence type="ECO:0000259" key="3">
    <source>
        <dbReference type="PROSITE" id="PS50966"/>
    </source>
</evidence>
<feature type="compositionally biased region" description="Polar residues" evidence="2">
    <location>
        <begin position="262"/>
        <end position="272"/>
    </location>
</feature>
<dbReference type="PROSITE" id="PS50966">
    <property type="entry name" value="ZF_SWIM"/>
    <property type="match status" value="1"/>
</dbReference>
<keyword evidence="1" id="KW-0863">Zinc-finger</keyword>
<feature type="compositionally biased region" description="Low complexity" evidence="2">
    <location>
        <begin position="323"/>
        <end position="340"/>
    </location>
</feature>
<sequence length="658" mass="72868">MEIRSRQDLVEYLPDDAPWASYPLHTLRLQSAIRSLDPSGYERDFVTRLEGYRNSHPGENRLLAWRIRQDQIYKRELGHALSRKYYVVEVEDNSNDTSMEKLFTLLDASSDSKFYVIISRIPRCSCPFRQEVGGLKNYTCSHIIYILHFVLNCPEPLKWQQAFHRKELEAVFRYSTAFEYTLDLGTDLQRNTQCVLCFRDVNEQNLVMASQCCGFLAHSRCQEVTKTFPCILHSSALTKMGSSREASVDTWLSRQGSSPLRFSDDQIFNSQPREPHENGNYKWESSSDDHYSAINYDEEGLANEQSANRSAVEFFEERSRVSLHSPSVASSASSSAGPVAIKQEPESPSPSPRRQMPSRAAKEVTRARPDAYTGSPPRKQALTLVRSWSPKVSTTPIPLPVIPGLPLLQGQPVGGSQPARLPVVENPVQASVIPASAQGKFGRSRKVAGGSPLRHITTEGASPSSAPATTRSVSGFSGSAISLSREEASRSSSFHPSPALHSPPLKHEVNSVISFPIPPTGATFASVSIPGTEIASSLVNNKKKKKTNPKKKRAVSTTPASAVTDQARATDDQIAATSTSPETAAGTTAHQSEVSEVKASKRERRKARLIKRMSRLEEDSGKIRKTKKYVEKELARLEKKKSKVAKKMAKLLETERGV</sequence>
<feature type="region of interest" description="Disordered" evidence="2">
    <location>
        <begin position="262"/>
        <end position="287"/>
    </location>
</feature>
<keyword evidence="1" id="KW-0862">Zinc</keyword>
<dbReference type="Proteomes" id="UP000433876">
    <property type="component" value="Unassembled WGS sequence"/>
</dbReference>
<dbReference type="AlphaFoldDB" id="A0A8S8Z9P4"/>
<organism evidence="4 5">
    <name type="scientific">Sordaria macrospora</name>
    <dbReference type="NCBI Taxonomy" id="5147"/>
    <lineage>
        <taxon>Eukaryota</taxon>
        <taxon>Fungi</taxon>
        <taxon>Dikarya</taxon>
        <taxon>Ascomycota</taxon>
        <taxon>Pezizomycotina</taxon>
        <taxon>Sordariomycetes</taxon>
        <taxon>Sordariomycetidae</taxon>
        <taxon>Sordariales</taxon>
        <taxon>Sordariaceae</taxon>
        <taxon>Sordaria</taxon>
    </lineage>
</organism>
<dbReference type="OMA" id="RIVPWRC"/>
<feature type="compositionally biased region" description="Polar residues" evidence="2">
    <location>
        <begin position="555"/>
        <end position="564"/>
    </location>
</feature>
<accession>A0A8S8Z9P4</accession>
<dbReference type="InterPro" id="IPR007527">
    <property type="entry name" value="Znf_SWIM"/>
</dbReference>
<feature type="compositionally biased region" description="Basic and acidic residues" evidence="2">
    <location>
        <begin position="273"/>
        <end position="287"/>
    </location>
</feature>
<proteinExistence type="predicted"/>
<gene>
    <name evidence="4" type="ORF">SMACR_09328</name>
</gene>
<evidence type="ECO:0000256" key="2">
    <source>
        <dbReference type="SAM" id="MobiDB-lite"/>
    </source>
</evidence>
<feature type="compositionally biased region" description="Basic residues" evidence="2">
    <location>
        <begin position="601"/>
        <end position="613"/>
    </location>
</feature>
<evidence type="ECO:0000313" key="4">
    <source>
        <dbReference type="EMBL" id="KAA8622155.1"/>
    </source>
</evidence>